<organism evidence="4 5">
    <name type="scientific">Paenibacillus turicensis</name>
    <dbReference type="NCBI Taxonomy" id="160487"/>
    <lineage>
        <taxon>Bacteria</taxon>
        <taxon>Bacillati</taxon>
        <taxon>Bacillota</taxon>
        <taxon>Bacilli</taxon>
        <taxon>Bacillales</taxon>
        <taxon>Paenibacillaceae</taxon>
        <taxon>Paenibacillus</taxon>
    </lineage>
</organism>
<evidence type="ECO:0000313" key="4">
    <source>
        <dbReference type="EMBL" id="MBP1903745.1"/>
    </source>
</evidence>
<dbReference type="SUPFAM" id="SSF55729">
    <property type="entry name" value="Acyl-CoA N-acyltransferases (Nat)"/>
    <property type="match status" value="1"/>
</dbReference>
<gene>
    <name evidence="4" type="ORF">J2Z32_000357</name>
</gene>
<feature type="domain" description="N-acetyltransferase" evidence="3">
    <location>
        <begin position="1"/>
        <end position="145"/>
    </location>
</feature>
<name>A0ABS4FME2_9BACL</name>
<keyword evidence="5" id="KW-1185">Reference proteome</keyword>
<dbReference type="EMBL" id="JAGGKG010000001">
    <property type="protein sequence ID" value="MBP1903745.1"/>
    <property type="molecule type" value="Genomic_DNA"/>
</dbReference>
<dbReference type="CDD" id="cd04301">
    <property type="entry name" value="NAT_SF"/>
    <property type="match status" value="1"/>
</dbReference>
<keyword evidence="1 4" id="KW-0808">Transferase</keyword>
<dbReference type="Pfam" id="PF13673">
    <property type="entry name" value="Acetyltransf_10"/>
    <property type="match status" value="1"/>
</dbReference>
<reference evidence="4 5" key="1">
    <citation type="submission" date="2021-03" db="EMBL/GenBank/DDBJ databases">
        <title>Genomic Encyclopedia of Type Strains, Phase IV (KMG-IV): sequencing the most valuable type-strain genomes for metagenomic binning, comparative biology and taxonomic classification.</title>
        <authorList>
            <person name="Goeker M."/>
        </authorList>
    </citation>
    <scope>NUCLEOTIDE SEQUENCE [LARGE SCALE GENOMIC DNA]</scope>
    <source>
        <strain evidence="4 5">DSM 14349</strain>
    </source>
</reference>
<dbReference type="Gene3D" id="3.40.630.30">
    <property type="match status" value="1"/>
</dbReference>
<dbReference type="PROSITE" id="PS51186">
    <property type="entry name" value="GNAT"/>
    <property type="match status" value="1"/>
</dbReference>
<dbReference type="GO" id="GO:0016746">
    <property type="term" value="F:acyltransferase activity"/>
    <property type="evidence" value="ECO:0007669"/>
    <property type="project" value="UniProtKB-KW"/>
</dbReference>
<dbReference type="PANTHER" id="PTHR43800">
    <property type="entry name" value="PEPTIDYL-LYSINE N-ACETYLTRANSFERASE YJAB"/>
    <property type="match status" value="1"/>
</dbReference>
<sequence>MEIKEMKLRSQELIHQLVHIWRKSVVASHTFLTSDDIDQIQKYVPMALEHIKILLIVEEQGKPVGFAGADGSKLEMLFIDPDLRGKGIGKQIVQNLVANYQVKEVAVNEQNPLAKGFYEHMGFKVYRREPIDEQGNPFPILFMKL</sequence>
<evidence type="ECO:0000256" key="1">
    <source>
        <dbReference type="ARBA" id="ARBA00022679"/>
    </source>
</evidence>
<proteinExistence type="predicted"/>
<accession>A0ABS4FME2</accession>
<dbReference type="RefSeq" id="WP_210087409.1">
    <property type="nucleotide sequence ID" value="NZ_JAGGKG010000001.1"/>
</dbReference>
<dbReference type="InterPro" id="IPR016181">
    <property type="entry name" value="Acyl_CoA_acyltransferase"/>
</dbReference>
<dbReference type="Proteomes" id="UP001519272">
    <property type="component" value="Unassembled WGS sequence"/>
</dbReference>
<dbReference type="InterPro" id="IPR000182">
    <property type="entry name" value="GNAT_dom"/>
</dbReference>
<dbReference type="EC" id="2.3.1.-" evidence="4"/>
<evidence type="ECO:0000259" key="3">
    <source>
        <dbReference type="PROSITE" id="PS51186"/>
    </source>
</evidence>
<evidence type="ECO:0000256" key="2">
    <source>
        <dbReference type="ARBA" id="ARBA00023315"/>
    </source>
</evidence>
<comment type="caution">
    <text evidence="4">The sequence shown here is derived from an EMBL/GenBank/DDBJ whole genome shotgun (WGS) entry which is preliminary data.</text>
</comment>
<evidence type="ECO:0000313" key="5">
    <source>
        <dbReference type="Proteomes" id="UP001519272"/>
    </source>
</evidence>
<dbReference type="PANTHER" id="PTHR43800:SF1">
    <property type="entry name" value="PEPTIDYL-LYSINE N-ACETYLTRANSFERASE YJAB"/>
    <property type="match status" value="1"/>
</dbReference>
<keyword evidence="2 4" id="KW-0012">Acyltransferase</keyword>
<protein>
    <submittedName>
        <fullName evidence="4">Acetyltransferase</fullName>
        <ecNumber evidence="4">2.3.1.-</ecNumber>
    </submittedName>
</protein>